<organism evidence="1 2">
    <name type="scientific">Novipirellula aureliae</name>
    <dbReference type="NCBI Taxonomy" id="2527966"/>
    <lineage>
        <taxon>Bacteria</taxon>
        <taxon>Pseudomonadati</taxon>
        <taxon>Planctomycetota</taxon>
        <taxon>Planctomycetia</taxon>
        <taxon>Pirellulales</taxon>
        <taxon>Pirellulaceae</taxon>
        <taxon>Novipirellula</taxon>
    </lineage>
</organism>
<keyword evidence="1" id="KW-0808">Transferase</keyword>
<dbReference type="PANTHER" id="PTHR43042:SF2">
    <property type="entry name" value="SAM-DEPENDENT METHYLTRANSFERASE"/>
    <property type="match status" value="1"/>
</dbReference>
<dbReference type="SUPFAM" id="SSF53335">
    <property type="entry name" value="S-adenosyl-L-methionine-dependent methyltransferases"/>
    <property type="match status" value="1"/>
</dbReference>
<proteinExistence type="predicted"/>
<dbReference type="RefSeq" id="WP_231617380.1">
    <property type="nucleotide sequence ID" value="NZ_SJPY01000002.1"/>
</dbReference>
<accession>A0A5C6E651</accession>
<keyword evidence="2" id="KW-1185">Reference proteome</keyword>
<dbReference type="InterPro" id="IPR029063">
    <property type="entry name" value="SAM-dependent_MTases_sf"/>
</dbReference>
<dbReference type="AlphaFoldDB" id="A0A5C6E651"/>
<evidence type="ECO:0000313" key="2">
    <source>
        <dbReference type="Proteomes" id="UP000315471"/>
    </source>
</evidence>
<dbReference type="InterPro" id="IPR013780">
    <property type="entry name" value="Glyco_hydro_b"/>
</dbReference>
<dbReference type="GO" id="GO:0032259">
    <property type="term" value="P:methylation"/>
    <property type="evidence" value="ECO:0007669"/>
    <property type="project" value="UniProtKB-KW"/>
</dbReference>
<name>A0A5C6E651_9BACT</name>
<dbReference type="GO" id="GO:0008168">
    <property type="term" value="F:methyltransferase activity"/>
    <property type="evidence" value="ECO:0007669"/>
    <property type="project" value="UniProtKB-KW"/>
</dbReference>
<sequence length="287" mass="31996">MYQLIDFGDGLKLESLSGHTIVRPSPAAELSRRALRDRWSTYRSIYELPRKAWTHNRPWPADLMIDCGNFRMPVHPTPFGHIGVFPEQFENWKWLQQRRPTPPVGNARPLALNLFAYTGASTIALALAGYDVVHVDAAKPNVAAAKQSVDANGLAGVSIRYMVDDAAKFTAREVRRERKYGTIVLDPPAYGHTPKGKTWRIERDLWPLLENCLRLVDPAGFRLLVTGHSPQVVAGDVIKYFQQASLTKRFSVAFDSGRSVLKDLSGRSLDAGFFVRVEAPGSIQAQA</sequence>
<protein>
    <submittedName>
        <fullName evidence="1">23S rRNA m(2)G2445 methyltransferase</fullName>
    </submittedName>
</protein>
<evidence type="ECO:0000313" key="1">
    <source>
        <dbReference type="EMBL" id="TWU44054.1"/>
    </source>
</evidence>
<dbReference type="Gene3D" id="2.60.40.1180">
    <property type="entry name" value="Golgi alpha-mannosidase II"/>
    <property type="match status" value="1"/>
</dbReference>
<dbReference type="PANTHER" id="PTHR43042">
    <property type="entry name" value="SAM-DEPENDENT METHYLTRANSFERASE"/>
    <property type="match status" value="1"/>
</dbReference>
<comment type="caution">
    <text evidence="1">The sequence shown here is derived from an EMBL/GenBank/DDBJ whole genome shotgun (WGS) entry which is preliminary data.</text>
</comment>
<dbReference type="EMBL" id="SJPY01000002">
    <property type="protein sequence ID" value="TWU44054.1"/>
    <property type="molecule type" value="Genomic_DNA"/>
</dbReference>
<gene>
    <name evidence="1" type="ORF">Q31b_15890</name>
</gene>
<dbReference type="Proteomes" id="UP000315471">
    <property type="component" value="Unassembled WGS sequence"/>
</dbReference>
<dbReference type="Gene3D" id="3.40.50.150">
    <property type="entry name" value="Vaccinia Virus protein VP39"/>
    <property type="match status" value="1"/>
</dbReference>
<reference evidence="1 2" key="1">
    <citation type="submission" date="2019-02" db="EMBL/GenBank/DDBJ databases">
        <title>Deep-cultivation of Planctomycetes and their phenomic and genomic characterization uncovers novel biology.</title>
        <authorList>
            <person name="Wiegand S."/>
            <person name="Jogler M."/>
            <person name="Boedeker C."/>
            <person name="Pinto D."/>
            <person name="Vollmers J."/>
            <person name="Rivas-Marin E."/>
            <person name="Kohn T."/>
            <person name="Peeters S.H."/>
            <person name="Heuer A."/>
            <person name="Rast P."/>
            <person name="Oberbeckmann S."/>
            <person name="Bunk B."/>
            <person name="Jeske O."/>
            <person name="Meyerdierks A."/>
            <person name="Storesund J.E."/>
            <person name="Kallscheuer N."/>
            <person name="Luecker S."/>
            <person name="Lage O.M."/>
            <person name="Pohl T."/>
            <person name="Merkel B.J."/>
            <person name="Hornburger P."/>
            <person name="Mueller R.-W."/>
            <person name="Bruemmer F."/>
            <person name="Labrenz M."/>
            <person name="Spormann A.M."/>
            <person name="Op Den Camp H."/>
            <person name="Overmann J."/>
            <person name="Amann R."/>
            <person name="Jetten M.S.M."/>
            <person name="Mascher T."/>
            <person name="Medema M.H."/>
            <person name="Devos D.P."/>
            <person name="Kaster A.-K."/>
            <person name="Ovreas L."/>
            <person name="Rohde M."/>
            <person name="Galperin M.Y."/>
            <person name="Jogler C."/>
        </authorList>
    </citation>
    <scope>NUCLEOTIDE SEQUENCE [LARGE SCALE GENOMIC DNA]</scope>
    <source>
        <strain evidence="1 2">Q31b</strain>
    </source>
</reference>
<keyword evidence="1" id="KW-0489">Methyltransferase</keyword>